<dbReference type="PANTHER" id="PTHR33164:SF103">
    <property type="entry name" value="REGULATORY PROTEIN MARR"/>
    <property type="match status" value="1"/>
</dbReference>
<name>A0A2N3XSN6_SACSN</name>
<keyword evidence="2" id="KW-0238">DNA-binding</keyword>
<evidence type="ECO:0000313" key="2">
    <source>
        <dbReference type="EMBL" id="PKW13642.1"/>
    </source>
</evidence>
<proteinExistence type="predicted"/>
<organism evidence="2 3">
    <name type="scientific">Saccharopolyspora spinosa</name>
    <dbReference type="NCBI Taxonomy" id="60894"/>
    <lineage>
        <taxon>Bacteria</taxon>
        <taxon>Bacillati</taxon>
        <taxon>Actinomycetota</taxon>
        <taxon>Actinomycetes</taxon>
        <taxon>Pseudonocardiales</taxon>
        <taxon>Pseudonocardiaceae</taxon>
        <taxon>Saccharopolyspora</taxon>
    </lineage>
</organism>
<evidence type="ECO:0000313" key="3">
    <source>
        <dbReference type="Proteomes" id="UP000233786"/>
    </source>
</evidence>
<comment type="caution">
    <text evidence="2">The sequence shown here is derived from an EMBL/GenBank/DDBJ whole genome shotgun (WGS) entry which is preliminary data.</text>
</comment>
<dbReference type="GO" id="GO:0003677">
    <property type="term" value="F:DNA binding"/>
    <property type="evidence" value="ECO:0007669"/>
    <property type="project" value="UniProtKB-KW"/>
</dbReference>
<dbReference type="SUPFAM" id="SSF46785">
    <property type="entry name" value="Winged helix' DNA-binding domain"/>
    <property type="match status" value="1"/>
</dbReference>
<dbReference type="RefSeq" id="WP_029535979.1">
    <property type="nucleotide sequence ID" value="NZ_CP061007.1"/>
</dbReference>
<accession>A0A2N3XSN6</accession>
<dbReference type="PANTHER" id="PTHR33164">
    <property type="entry name" value="TRANSCRIPTIONAL REGULATOR, MARR FAMILY"/>
    <property type="match status" value="1"/>
</dbReference>
<dbReference type="AlphaFoldDB" id="A0A2N3XSN6"/>
<gene>
    <name evidence="2" type="ORF">A8926_1187</name>
</gene>
<dbReference type="GO" id="GO:0006950">
    <property type="term" value="P:response to stress"/>
    <property type="evidence" value="ECO:0007669"/>
    <property type="project" value="TreeGrafter"/>
</dbReference>
<dbReference type="PROSITE" id="PS50995">
    <property type="entry name" value="HTH_MARR_2"/>
    <property type="match status" value="1"/>
</dbReference>
<dbReference type="STRING" id="994479.GCA_000194155_06577"/>
<dbReference type="Gene3D" id="1.10.10.10">
    <property type="entry name" value="Winged helix-like DNA-binding domain superfamily/Winged helix DNA-binding domain"/>
    <property type="match status" value="1"/>
</dbReference>
<dbReference type="InterPro" id="IPR036390">
    <property type="entry name" value="WH_DNA-bd_sf"/>
</dbReference>
<feature type="domain" description="HTH marR-type" evidence="1">
    <location>
        <begin position="11"/>
        <end position="144"/>
    </location>
</feature>
<dbReference type="Proteomes" id="UP000233786">
    <property type="component" value="Unassembled WGS sequence"/>
</dbReference>
<dbReference type="EMBL" id="PJNB01000001">
    <property type="protein sequence ID" value="PKW13642.1"/>
    <property type="molecule type" value="Genomic_DNA"/>
</dbReference>
<dbReference type="InterPro" id="IPR036388">
    <property type="entry name" value="WH-like_DNA-bd_sf"/>
</dbReference>
<reference evidence="2" key="1">
    <citation type="submission" date="2017-12" db="EMBL/GenBank/DDBJ databases">
        <title>Sequencing the genomes of 1000 Actinobacteria strains.</title>
        <authorList>
            <person name="Klenk H.-P."/>
        </authorList>
    </citation>
    <scope>NUCLEOTIDE SEQUENCE [LARGE SCALE GENOMIC DNA]</scope>
    <source>
        <strain evidence="2">DSM 44228</strain>
    </source>
</reference>
<dbReference type="InterPro" id="IPR000835">
    <property type="entry name" value="HTH_MarR-typ"/>
</dbReference>
<protein>
    <submittedName>
        <fullName evidence="2">DNA-binding MarR family transcriptional regulator</fullName>
    </submittedName>
</protein>
<dbReference type="InterPro" id="IPR039422">
    <property type="entry name" value="MarR/SlyA-like"/>
</dbReference>
<keyword evidence="3" id="KW-1185">Reference proteome</keyword>
<dbReference type="GO" id="GO:0003700">
    <property type="term" value="F:DNA-binding transcription factor activity"/>
    <property type="evidence" value="ECO:0007669"/>
    <property type="project" value="InterPro"/>
</dbReference>
<dbReference type="Pfam" id="PF01047">
    <property type="entry name" value="MarR"/>
    <property type="match status" value="1"/>
</dbReference>
<dbReference type="SMART" id="SM00347">
    <property type="entry name" value="HTH_MARR"/>
    <property type="match status" value="1"/>
</dbReference>
<sequence length="157" mass="17517">MPGFLERDPQRMPLNWLVGLTGRRLSQYWEQAVARSTALSQTALLALTAIDEREGRTHREVAESCWVRPATLTPVIDALEADGLLTRQRDTVDRRVVRLRITSVGRAALGDAWRGVRAEFRRIDPGASPAEEALIRKYLLTILSGLNEREGGCDHSG</sequence>
<evidence type="ECO:0000259" key="1">
    <source>
        <dbReference type="PROSITE" id="PS50995"/>
    </source>
</evidence>